<accession>A0ABS9SLX8</accession>
<proteinExistence type="predicted"/>
<dbReference type="EMBL" id="JAKWBL010000003">
    <property type="protein sequence ID" value="MCH5599357.1"/>
    <property type="molecule type" value="Genomic_DNA"/>
</dbReference>
<comment type="cofactor">
    <cofactor evidence="1">
        <name>Zn(2+)</name>
        <dbReference type="ChEBI" id="CHEBI:29105"/>
    </cofactor>
</comment>
<sequence length="73" mass="8283">MLQHEIGTHVVTYYNGKAQPLELFSIGVPGYEELQEGLAVLAEYLNDGLTNSRMRTLAARRGRTRNGKWKIFC</sequence>
<evidence type="ECO:0000256" key="4">
    <source>
        <dbReference type="ARBA" id="ARBA00023049"/>
    </source>
</evidence>
<dbReference type="InterPro" id="IPR012548">
    <property type="entry name" value="MATCAP"/>
</dbReference>
<dbReference type="Pfam" id="PF08014">
    <property type="entry name" value="MATCAP"/>
    <property type="match status" value="1"/>
</dbReference>
<keyword evidence="6" id="KW-1185">Reference proteome</keyword>
<dbReference type="Proteomes" id="UP001202248">
    <property type="component" value="Unassembled WGS sequence"/>
</dbReference>
<evidence type="ECO:0000313" key="6">
    <source>
        <dbReference type="Proteomes" id="UP001202248"/>
    </source>
</evidence>
<keyword evidence="2" id="KW-0645">Protease</keyword>
<name>A0ABS9SLX8_9BACT</name>
<evidence type="ECO:0000313" key="5">
    <source>
        <dbReference type="EMBL" id="MCH5599357.1"/>
    </source>
</evidence>
<keyword evidence="4" id="KW-0482">Metalloprotease</keyword>
<organism evidence="5 6">
    <name type="scientific">Niabella ginsengisoli</name>
    <dbReference type="NCBI Taxonomy" id="522298"/>
    <lineage>
        <taxon>Bacteria</taxon>
        <taxon>Pseudomonadati</taxon>
        <taxon>Bacteroidota</taxon>
        <taxon>Chitinophagia</taxon>
        <taxon>Chitinophagales</taxon>
        <taxon>Chitinophagaceae</taxon>
        <taxon>Niabella</taxon>
    </lineage>
</organism>
<protein>
    <submittedName>
        <fullName evidence="5">Flavohemoglobin expression-modulating QEGLA motif protein</fullName>
    </submittedName>
</protein>
<gene>
    <name evidence="5" type="ORF">MKP09_16285</name>
</gene>
<keyword evidence="3" id="KW-0378">Hydrolase</keyword>
<evidence type="ECO:0000256" key="3">
    <source>
        <dbReference type="ARBA" id="ARBA00022801"/>
    </source>
</evidence>
<evidence type="ECO:0000256" key="1">
    <source>
        <dbReference type="ARBA" id="ARBA00001947"/>
    </source>
</evidence>
<reference evidence="5 6" key="1">
    <citation type="submission" date="2022-02" db="EMBL/GenBank/DDBJ databases">
        <authorList>
            <person name="Min J."/>
        </authorList>
    </citation>
    <scope>NUCLEOTIDE SEQUENCE [LARGE SCALE GENOMIC DNA]</scope>
    <source>
        <strain evidence="5 6">GR10-1</strain>
    </source>
</reference>
<comment type="caution">
    <text evidence="5">The sequence shown here is derived from an EMBL/GenBank/DDBJ whole genome shotgun (WGS) entry which is preliminary data.</text>
</comment>
<evidence type="ECO:0000256" key="2">
    <source>
        <dbReference type="ARBA" id="ARBA00022670"/>
    </source>
</evidence>